<gene>
    <name evidence="1" type="ORF">Glove_33g92</name>
</gene>
<organism evidence="1 2">
    <name type="scientific">Diversispora epigaea</name>
    <dbReference type="NCBI Taxonomy" id="1348612"/>
    <lineage>
        <taxon>Eukaryota</taxon>
        <taxon>Fungi</taxon>
        <taxon>Fungi incertae sedis</taxon>
        <taxon>Mucoromycota</taxon>
        <taxon>Glomeromycotina</taxon>
        <taxon>Glomeromycetes</taxon>
        <taxon>Diversisporales</taxon>
        <taxon>Diversisporaceae</taxon>
        <taxon>Diversispora</taxon>
    </lineage>
</organism>
<dbReference type="Proteomes" id="UP000266861">
    <property type="component" value="Unassembled WGS sequence"/>
</dbReference>
<accession>A0A397JGS0</accession>
<keyword evidence="2" id="KW-1185">Reference proteome</keyword>
<reference evidence="1 2" key="1">
    <citation type="submission" date="2018-08" db="EMBL/GenBank/DDBJ databases">
        <title>Genome and evolution of the arbuscular mycorrhizal fungus Diversispora epigaea (formerly Glomus versiforme) and its bacterial endosymbionts.</title>
        <authorList>
            <person name="Sun X."/>
            <person name="Fei Z."/>
            <person name="Harrison M."/>
        </authorList>
    </citation>
    <scope>NUCLEOTIDE SEQUENCE [LARGE SCALE GENOMIC DNA]</scope>
    <source>
        <strain evidence="1 2">IT104</strain>
    </source>
</reference>
<evidence type="ECO:0000313" key="2">
    <source>
        <dbReference type="Proteomes" id="UP000266861"/>
    </source>
</evidence>
<evidence type="ECO:0000313" key="1">
    <source>
        <dbReference type="EMBL" id="RHZ87545.1"/>
    </source>
</evidence>
<sequence>MLGRLIDELKNGILKTNIGNDKVFGQNIILHFNYNLKMFALLDGNSHKIQHDSIIFYGIAQDSKTHSYMMVSQLAQNKYKVTEISLTN</sequence>
<dbReference type="EMBL" id="PQFF01000031">
    <property type="protein sequence ID" value="RHZ87545.1"/>
    <property type="molecule type" value="Genomic_DNA"/>
</dbReference>
<dbReference type="AlphaFoldDB" id="A0A397JGS0"/>
<name>A0A397JGS0_9GLOM</name>
<proteinExistence type="predicted"/>
<protein>
    <submittedName>
        <fullName evidence="1">Uncharacterized protein</fullName>
    </submittedName>
</protein>
<comment type="caution">
    <text evidence="1">The sequence shown here is derived from an EMBL/GenBank/DDBJ whole genome shotgun (WGS) entry which is preliminary data.</text>
</comment>